<evidence type="ECO:0000259" key="7">
    <source>
        <dbReference type="PROSITE" id="PS51918"/>
    </source>
</evidence>
<sequence>MKELDEGKQALFSKPLPQGKVQCTACNHYCVLSEGEFGKCGVRKNAGGKLYSTVYGHTQTLTVDPIEKKPLFHFKPGSHCLSVSTFGCNFACDFCQNFEMSQGFSKENAEGAFGFLEPEKIVQEALERKAEGISYTYTEPTIFVEFALDIMKIARKKKLYNVWVSNGFMTEQVLEAVSPFLDAINVDLKGSREFYERLCKARLEPVLKNIEWLFRHKVHLELTYLIVPGFNDRKEQFGEAIDFVLSLSEKIPLHFSAFHPQFKLSYLPPTPAGKVLEAQKLALEKGVKYAYAGNLGMQEDSFCPECKSLLVKRQNYSTQIVGIKGKKCSKCGLDLSKDFVF</sequence>
<comment type="caution">
    <text evidence="8">The sequence shown here is derived from an EMBL/GenBank/DDBJ whole genome shotgun (WGS) entry which is preliminary data.</text>
</comment>
<dbReference type="PANTHER" id="PTHR30352:SF5">
    <property type="entry name" value="PYRUVATE FORMATE-LYASE 1-ACTIVATING ENZYME"/>
    <property type="match status" value="1"/>
</dbReference>
<evidence type="ECO:0000256" key="3">
    <source>
        <dbReference type="ARBA" id="ARBA00022723"/>
    </source>
</evidence>
<dbReference type="Gene3D" id="3.20.20.70">
    <property type="entry name" value="Aldolase class I"/>
    <property type="match status" value="1"/>
</dbReference>
<evidence type="ECO:0000256" key="4">
    <source>
        <dbReference type="ARBA" id="ARBA00023004"/>
    </source>
</evidence>
<accession>A0A7J4KTW5</accession>
<comment type="cofactor">
    <cofactor evidence="6">
        <name>[4Fe-4S] cluster</name>
        <dbReference type="ChEBI" id="CHEBI:49883"/>
    </cofactor>
    <text evidence="6">Binds 1 [4Fe-4S] cluster. The cluster is coordinated with 3 cysteines and an exchangeable S-adenosyl-L-methionine.</text>
</comment>
<keyword evidence="5 6" id="KW-0411">Iron-sulfur</keyword>
<evidence type="ECO:0000313" key="10">
    <source>
        <dbReference type="Proteomes" id="UP000527315"/>
    </source>
</evidence>
<name>A0A7J4KTW5_9ARCH</name>
<dbReference type="Pfam" id="PF04055">
    <property type="entry name" value="Radical_SAM"/>
    <property type="match status" value="1"/>
</dbReference>
<keyword evidence="1" id="KW-0004">4Fe-4S</keyword>
<dbReference type="GO" id="GO:0003824">
    <property type="term" value="F:catalytic activity"/>
    <property type="evidence" value="ECO:0007669"/>
    <property type="project" value="InterPro"/>
</dbReference>
<evidence type="ECO:0000256" key="1">
    <source>
        <dbReference type="ARBA" id="ARBA00022485"/>
    </source>
</evidence>
<dbReference type="PIRSF" id="PIRSF004869">
    <property type="entry name" value="PflX_prd"/>
    <property type="match status" value="1"/>
</dbReference>
<feature type="binding site" evidence="6">
    <location>
        <position position="95"/>
    </location>
    <ligand>
        <name>[4Fe-4S] cluster</name>
        <dbReference type="ChEBI" id="CHEBI:49883"/>
        <note>4Fe-4S-S-AdoMet</note>
    </ligand>
</feature>
<feature type="binding site" evidence="6">
    <location>
        <position position="88"/>
    </location>
    <ligand>
        <name>[4Fe-4S] cluster</name>
        <dbReference type="ChEBI" id="CHEBI:49883"/>
        <note>4Fe-4S-S-AdoMet</note>
    </ligand>
</feature>
<evidence type="ECO:0000313" key="9">
    <source>
        <dbReference type="EMBL" id="MBS3058482.1"/>
    </source>
</evidence>
<keyword evidence="4 6" id="KW-0408">Iron</keyword>
<dbReference type="AlphaFoldDB" id="A0A7J4KTW5"/>
<dbReference type="InterPro" id="IPR058240">
    <property type="entry name" value="rSAM_sf"/>
</dbReference>
<dbReference type="EMBL" id="JAGVWB010000025">
    <property type="protein sequence ID" value="MBS3058482.1"/>
    <property type="molecule type" value="Genomic_DNA"/>
</dbReference>
<dbReference type="GO" id="GO:0046872">
    <property type="term" value="F:metal ion binding"/>
    <property type="evidence" value="ECO:0007669"/>
    <property type="project" value="UniProtKB-KW"/>
</dbReference>
<feature type="domain" description="Radical SAM core" evidence="7">
    <location>
        <begin position="73"/>
        <end position="294"/>
    </location>
</feature>
<dbReference type="GO" id="GO:0051539">
    <property type="term" value="F:4 iron, 4 sulfur cluster binding"/>
    <property type="evidence" value="ECO:0007669"/>
    <property type="project" value="UniProtKB-KW"/>
</dbReference>
<evidence type="ECO:0000256" key="5">
    <source>
        <dbReference type="ARBA" id="ARBA00023014"/>
    </source>
</evidence>
<dbReference type="NCBIfam" id="TIGR04337">
    <property type="entry name" value="AmmeMemoSam_rS"/>
    <property type="match status" value="1"/>
</dbReference>
<dbReference type="CDD" id="cd01335">
    <property type="entry name" value="Radical_SAM"/>
    <property type="match status" value="1"/>
</dbReference>
<keyword evidence="2 6" id="KW-0949">S-adenosyl-L-methionine</keyword>
<dbReference type="SFLD" id="SFLDS00029">
    <property type="entry name" value="Radical_SAM"/>
    <property type="match status" value="1"/>
</dbReference>
<evidence type="ECO:0000313" key="8">
    <source>
        <dbReference type="EMBL" id="HIH33453.1"/>
    </source>
</evidence>
<reference evidence="9" key="3">
    <citation type="submission" date="2021-05" db="EMBL/GenBank/DDBJ databases">
        <title>Protein family content uncovers lineage relationships and bacterial pathway maintenance mechanisms in DPANN archaea.</title>
        <authorList>
            <person name="Castelle C.J."/>
            <person name="Meheust R."/>
            <person name="Jaffe A.L."/>
            <person name="Seitz K."/>
            <person name="Gong X."/>
            <person name="Baker B.J."/>
            <person name="Banfield J.F."/>
        </authorList>
    </citation>
    <scope>NUCLEOTIDE SEQUENCE</scope>
    <source>
        <strain evidence="9">RIFCSPLOWO2_01_FULL_43_13</strain>
    </source>
</reference>
<dbReference type="EMBL" id="DUFJ01000094">
    <property type="protein sequence ID" value="HIH33453.1"/>
    <property type="molecule type" value="Genomic_DNA"/>
</dbReference>
<reference evidence="9" key="2">
    <citation type="submission" date="2021-03" db="EMBL/GenBank/DDBJ databases">
        <authorList>
            <person name="Jaffe A."/>
        </authorList>
    </citation>
    <scope>NUCLEOTIDE SEQUENCE</scope>
    <source>
        <strain evidence="9">RIFCSPLOWO2_01_FULL_43_13</strain>
    </source>
</reference>
<dbReference type="InterPro" id="IPR007197">
    <property type="entry name" value="rSAM"/>
</dbReference>
<dbReference type="SUPFAM" id="SSF102114">
    <property type="entry name" value="Radical SAM enzymes"/>
    <property type="match status" value="1"/>
</dbReference>
<dbReference type="InterPro" id="IPR013785">
    <property type="entry name" value="Aldolase_TIM"/>
</dbReference>
<dbReference type="Proteomes" id="UP000680185">
    <property type="component" value="Unassembled WGS sequence"/>
</dbReference>
<dbReference type="SFLD" id="SFLDG01101">
    <property type="entry name" value="Uncharacterised_Radical_SAM_Su"/>
    <property type="match status" value="1"/>
</dbReference>
<evidence type="ECO:0000256" key="2">
    <source>
        <dbReference type="ARBA" id="ARBA00022691"/>
    </source>
</evidence>
<dbReference type="Proteomes" id="UP000527315">
    <property type="component" value="Unassembled WGS sequence"/>
</dbReference>
<reference evidence="8" key="1">
    <citation type="journal article" date="2020" name="bioRxiv">
        <title>A rank-normalized archaeal taxonomy based on genome phylogeny resolves widespread incomplete and uneven classifications.</title>
        <authorList>
            <person name="Rinke C."/>
            <person name="Chuvochina M."/>
            <person name="Mussig A.J."/>
            <person name="Chaumeil P.-A."/>
            <person name="Waite D.W."/>
            <person name="Whitman W.B."/>
            <person name="Parks D.H."/>
            <person name="Hugenholtz P."/>
        </authorList>
    </citation>
    <scope>NUCLEOTIDE SEQUENCE</scope>
    <source>
        <strain evidence="8">UBA10036</strain>
    </source>
</reference>
<dbReference type="InterPro" id="IPR027596">
    <property type="entry name" value="AmmeMemoSam_rS"/>
</dbReference>
<protein>
    <submittedName>
        <fullName evidence="8">AmmeMemoRadiSam system radical SAM enzyme</fullName>
    </submittedName>
</protein>
<keyword evidence="3 6" id="KW-0479">Metal-binding</keyword>
<organism evidence="8 10">
    <name type="scientific">Candidatus Iainarchaeum sp</name>
    <dbReference type="NCBI Taxonomy" id="3101447"/>
    <lineage>
        <taxon>Archaea</taxon>
        <taxon>Candidatus Iainarchaeota</taxon>
        <taxon>Candidatus Iainarchaeia</taxon>
        <taxon>Candidatus Iainarchaeales</taxon>
        <taxon>Candidatus Iainarchaeaceae</taxon>
        <taxon>Candidatus Iainarchaeum</taxon>
    </lineage>
</organism>
<dbReference type="PROSITE" id="PS51918">
    <property type="entry name" value="RADICAL_SAM"/>
    <property type="match status" value="1"/>
</dbReference>
<evidence type="ECO:0000256" key="6">
    <source>
        <dbReference type="PIRSR" id="PIRSR004869-50"/>
    </source>
</evidence>
<gene>
    <name evidence="8" type="primary">amrS</name>
    <name evidence="8" type="ORF">HA227_04335</name>
    <name evidence="9" type="ORF">J4478_03730</name>
</gene>
<dbReference type="InterPro" id="IPR034457">
    <property type="entry name" value="Organic_radical-activating"/>
</dbReference>
<proteinExistence type="predicted"/>
<dbReference type="PANTHER" id="PTHR30352">
    <property type="entry name" value="PYRUVATE FORMATE-LYASE-ACTIVATING ENZYME"/>
    <property type="match status" value="1"/>
</dbReference>
<feature type="binding site" evidence="6">
    <location>
        <position position="92"/>
    </location>
    <ligand>
        <name>[4Fe-4S] cluster</name>
        <dbReference type="ChEBI" id="CHEBI:49883"/>
        <note>4Fe-4S-S-AdoMet</note>
    </ligand>
</feature>
<dbReference type="InterPro" id="IPR016431">
    <property type="entry name" value="Pyrv-formate_lyase-activ_prd"/>
</dbReference>